<dbReference type="GO" id="GO:0010008">
    <property type="term" value="C:endosome membrane"/>
    <property type="evidence" value="ECO:0007669"/>
    <property type="project" value="TreeGrafter"/>
</dbReference>
<dbReference type="PANTHER" id="PTHR10555:SF170">
    <property type="entry name" value="FI18122P1"/>
    <property type="match status" value="1"/>
</dbReference>
<dbReference type="GO" id="GO:0034498">
    <property type="term" value="P:early endosome to Golgi transport"/>
    <property type="evidence" value="ECO:0007669"/>
    <property type="project" value="TreeGrafter"/>
</dbReference>
<reference evidence="2" key="1">
    <citation type="submission" date="2022-08" db="UniProtKB">
        <authorList>
            <consortium name="EnsemblMetazoa"/>
        </authorList>
    </citation>
    <scope>IDENTIFICATION</scope>
    <source>
        <strain evidence="2">Israel</strain>
    </source>
</reference>
<dbReference type="InterPro" id="IPR015404">
    <property type="entry name" value="Vps5_C"/>
</dbReference>
<dbReference type="GO" id="GO:0005829">
    <property type="term" value="C:cytosol"/>
    <property type="evidence" value="ECO:0007669"/>
    <property type="project" value="GOC"/>
</dbReference>
<dbReference type="VEuPathDB" id="VectorBase:PPAI003654"/>
<dbReference type="InterPro" id="IPR001683">
    <property type="entry name" value="PX_dom"/>
</dbReference>
<proteinExistence type="inferred from homology"/>
<dbReference type="EMBL" id="AJVK01033278">
    <property type="status" value="NOT_ANNOTATED_CDS"/>
    <property type="molecule type" value="Genomic_DNA"/>
</dbReference>
<dbReference type="Pfam" id="PF00787">
    <property type="entry name" value="PX"/>
    <property type="match status" value="1"/>
</dbReference>
<evidence type="ECO:0000313" key="3">
    <source>
        <dbReference type="Proteomes" id="UP000092462"/>
    </source>
</evidence>
<dbReference type="Gene3D" id="1.20.1270.60">
    <property type="entry name" value="Arfaptin homology (AH) domain/BAR domain"/>
    <property type="match status" value="1"/>
</dbReference>
<keyword evidence="3" id="KW-1185">Reference proteome</keyword>
<comment type="similarity">
    <text evidence="1">Belongs to the sorting nexin family.</text>
</comment>
<dbReference type="Proteomes" id="UP000092462">
    <property type="component" value="Unassembled WGS sequence"/>
</dbReference>
<protein>
    <submittedName>
        <fullName evidence="2">Uncharacterized protein</fullName>
    </submittedName>
</protein>
<dbReference type="PANTHER" id="PTHR10555">
    <property type="entry name" value="SORTING NEXIN"/>
    <property type="match status" value="1"/>
</dbReference>
<dbReference type="AlphaFoldDB" id="A0A1B0D7Y1"/>
<organism evidence="2 3">
    <name type="scientific">Phlebotomus papatasi</name>
    <name type="common">Sandfly</name>
    <dbReference type="NCBI Taxonomy" id="29031"/>
    <lineage>
        <taxon>Eukaryota</taxon>
        <taxon>Metazoa</taxon>
        <taxon>Ecdysozoa</taxon>
        <taxon>Arthropoda</taxon>
        <taxon>Hexapoda</taxon>
        <taxon>Insecta</taxon>
        <taxon>Pterygota</taxon>
        <taxon>Neoptera</taxon>
        <taxon>Endopterygota</taxon>
        <taxon>Diptera</taxon>
        <taxon>Nematocera</taxon>
        <taxon>Psychodoidea</taxon>
        <taxon>Psychodidae</taxon>
        <taxon>Phlebotomus</taxon>
        <taxon>Phlebotomus</taxon>
    </lineage>
</organism>
<dbReference type="SUPFAM" id="SSF64268">
    <property type="entry name" value="PX domain"/>
    <property type="match status" value="1"/>
</dbReference>
<evidence type="ECO:0000256" key="1">
    <source>
        <dbReference type="ARBA" id="ARBA00010883"/>
    </source>
</evidence>
<evidence type="ECO:0000313" key="2">
    <source>
        <dbReference type="EnsemblMetazoa" id="PPAI003654-PA"/>
    </source>
</evidence>
<dbReference type="InterPro" id="IPR027267">
    <property type="entry name" value="AH/BAR_dom_sf"/>
</dbReference>
<dbReference type="GO" id="GO:0035091">
    <property type="term" value="F:phosphatidylinositol binding"/>
    <property type="evidence" value="ECO:0007669"/>
    <property type="project" value="InterPro"/>
</dbReference>
<sequence>MDPSGCPQEPLSPTMEEVETNDNGDQYIEITVSEPQKMGDGIGSFIAYKLWINCVIYVPRVSTSTNIMKFKKRQFSVIRRFSDFLGLHDILVSKYLRCGRIIPPAPQKNIIGSTKVKMAQPQAEPGTGLGMEWVENRRAALERYLNRTAQHPILCVDTDFINFLESDQDLPRAVNTAALSGAGVMRMFNKVGETVNKITYKMDENDPWFEEKSAEVENLDMHMQKLHASIKALVQHRRELSHLTGGVAKSAALLSTCEEHTGLSRALSQLADVEEKVELLRSEQANSDLYILSETLKDYIGLFGAIKDVFHERVKVSVSSHSH</sequence>
<dbReference type="CDD" id="cd06859">
    <property type="entry name" value="PX_SNX1_2_like"/>
    <property type="match status" value="1"/>
</dbReference>
<name>A0A1B0D7Y1_PHLPP</name>
<dbReference type="EnsemblMetazoa" id="PPAI003654-RA">
    <property type="protein sequence ID" value="PPAI003654-PA"/>
    <property type="gene ID" value="PPAI003654"/>
</dbReference>
<dbReference type="InterPro" id="IPR036871">
    <property type="entry name" value="PX_dom_sf"/>
</dbReference>
<dbReference type="FunFam" id="3.30.1520.10:FF:000047">
    <property type="entry name" value="Sorting nexin"/>
    <property type="match status" value="1"/>
</dbReference>
<dbReference type="Gene3D" id="3.30.1520.10">
    <property type="entry name" value="Phox-like domain"/>
    <property type="match status" value="1"/>
</dbReference>
<dbReference type="VEuPathDB" id="VectorBase:PPAPM1_006266"/>
<dbReference type="PROSITE" id="PS50195">
    <property type="entry name" value="PX"/>
    <property type="match status" value="1"/>
</dbReference>
<dbReference type="SMART" id="SM00312">
    <property type="entry name" value="PX"/>
    <property type="match status" value="1"/>
</dbReference>
<dbReference type="Pfam" id="PF09325">
    <property type="entry name" value="Vps5"/>
    <property type="match status" value="1"/>
</dbReference>
<accession>A0A1B0D7Y1</accession>